<gene>
    <name evidence="1" type="ORF">M513_05951</name>
</gene>
<reference evidence="1 2" key="1">
    <citation type="journal article" date="2014" name="Nat. Genet.">
        <title>Genome and transcriptome of the porcine whipworm Trichuris suis.</title>
        <authorList>
            <person name="Jex A.R."/>
            <person name="Nejsum P."/>
            <person name="Schwarz E.M."/>
            <person name="Hu L."/>
            <person name="Young N.D."/>
            <person name="Hall R.S."/>
            <person name="Korhonen P.K."/>
            <person name="Liao S."/>
            <person name="Thamsborg S."/>
            <person name="Xia J."/>
            <person name="Xu P."/>
            <person name="Wang S."/>
            <person name="Scheerlinck J.P."/>
            <person name="Hofmann A."/>
            <person name="Sternberg P.W."/>
            <person name="Wang J."/>
            <person name="Gasser R.B."/>
        </authorList>
    </citation>
    <scope>NUCLEOTIDE SEQUENCE [LARGE SCALE GENOMIC DNA]</scope>
    <source>
        <strain evidence="1">DCEP-RM93M</strain>
    </source>
</reference>
<evidence type="ECO:0000313" key="2">
    <source>
        <dbReference type="Proteomes" id="UP000030764"/>
    </source>
</evidence>
<dbReference type="EMBL" id="KL363219">
    <property type="protein sequence ID" value="KFD53241.1"/>
    <property type="molecule type" value="Genomic_DNA"/>
</dbReference>
<keyword evidence="2" id="KW-1185">Reference proteome</keyword>
<evidence type="ECO:0000313" key="1">
    <source>
        <dbReference type="EMBL" id="KFD53241.1"/>
    </source>
</evidence>
<name>A0A085M7P5_9BILA</name>
<dbReference type="Proteomes" id="UP000030764">
    <property type="component" value="Unassembled WGS sequence"/>
</dbReference>
<organism evidence="1 2">
    <name type="scientific">Trichuris suis</name>
    <name type="common">pig whipworm</name>
    <dbReference type="NCBI Taxonomy" id="68888"/>
    <lineage>
        <taxon>Eukaryota</taxon>
        <taxon>Metazoa</taxon>
        <taxon>Ecdysozoa</taxon>
        <taxon>Nematoda</taxon>
        <taxon>Enoplea</taxon>
        <taxon>Dorylaimia</taxon>
        <taxon>Trichinellida</taxon>
        <taxon>Trichuridae</taxon>
        <taxon>Trichuris</taxon>
    </lineage>
</organism>
<proteinExistence type="predicted"/>
<dbReference type="AlphaFoldDB" id="A0A085M7P5"/>
<protein>
    <submittedName>
        <fullName evidence="1">Uncharacterized protein</fullName>
    </submittedName>
</protein>
<accession>A0A085M7P5</accession>
<sequence length="313" mass="36331">MFIAPTDHPKKSRAMADRGPPGRIVVKRWAIPRNEILLPNFRLNQAKLFESAVFGTDDNSYRFKVVFNLKSMRFRLIVLNCTEAALYGFRVELIGLYNQSLRRNMPDFRTPDNVWLLWNIKNCDPACRELVIICNVEIKPTNLFLYIHSTLRQTGNPSSRPRKRHMPQHERMPAEANTITAHLEWTIATELLITPVGGLNECLFIESPMFGTLDRKYQLKVLLNTHTSCYNLLIAKSPSVSYYDVKLRMSGLFEQTISSCEEQGLEGIVWLEWMPSDMRWDIEQMQISCSVRITPASRYVLKEMAEHRSFTRV</sequence>